<keyword evidence="5 6" id="KW-0408">Iron</keyword>
<dbReference type="Gene3D" id="1.10.760.10">
    <property type="entry name" value="Cytochrome c-like domain"/>
    <property type="match status" value="1"/>
</dbReference>
<dbReference type="PROSITE" id="PS51007">
    <property type="entry name" value="CYTC"/>
    <property type="match status" value="1"/>
</dbReference>
<feature type="domain" description="Cytochrome c" evidence="8">
    <location>
        <begin position="27"/>
        <end position="126"/>
    </location>
</feature>
<keyword evidence="1" id="KW-0813">Transport</keyword>
<dbReference type="PANTHER" id="PTHR11961">
    <property type="entry name" value="CYTOCHROME C"/>
    <property type="match status" value="1"/>
</dbReference>
<name>T0H7H1_9SPHN</name>
<comment type="caution">
    <text evidence="9">The sequence shown here is derived from an EMBL/GenBank/DDBJ whole genome shotgun (WGS) entry which is preliminary data.</text>
</comment>
<dbReference type="GO" id="GO:0009055">
    <property type="term" value="F:electron transfer activity"/>
    <property type="evidence" value="ECO:0007669"/>
    <property type="project" value="InterPro"/>
</dbReference>
<proteinExistence type="predicted"/>
<dbReference type="GO" id="GO:0020037">
    <property type="term" value="F:heme binding"/>
    <property type="evidence" value="ECO:0007669"/>
    <property type="project" value="InterPro"/>
</dbReference>
<reference evidence="9 10" key="1">
    <citation type="journal article" date="2013" name="Genome Announc.">
        <title>Draft Genome Sequence of Sphingobium quisquiliarum Strain P25T, a Novel Hexachlorocyclohexane (HCH)-Degrading Bacterium Isolated from an HCH Dumpsite.</title>
        <authorList>
            <person name="Kumar Singh A."/>
            <person name="Sangwan N."/>
            <person name="Sharma A."/>
            <person name="Gupta V."/>
            <person name="Khurana J.P."/>
            <person name="Lal R."/>
        </authorList>
    </citation>
    <scope>NUCLEOTIDE SEQUENCE [LARGE SCALE GENOMIC DNA]</scope>
    <source>
        <strain evidence="9 10">P25</strain>
    </source>
</reference>
<dbReference type="InterPro" id="IPR002327">
    <property type="entry name" value="Cyt_c_1A/1B"/>
</dbReference>
<dbReference type="PRINTS" id="PR00604">
    <property type="entry name" value="CYTCHRMECIAB"/>
</dbReference>
<dbReference type="Proteomes" id="UP000015525">
    <property type="component" value="Unassembled WGS sequence"/>
</dbReference>
<feature type="chain" id="PRO_5004563476" description="Cytochrome c domain-containing protein" evidence="7">
    <location>
        <begin position="24"/>
        <end position="126"/>
    </location>
</feature>
<evidence type="ECO:0000256" key="6">
    <source>
        <dbReference type="PROSITE-ProRule" id="PRU00433"/>
    </source>
</evidence>
<gene>
    <name evidence="9" type="ORF">L288_08990</name>
</gene>
<dbReference type="InterPro" id="IPR036909">
    <property type="entry name" value="Cyt_c-like_dom_sf"/>
</dbReference>
<keyword evidence="7" id="KW-0732">Signal</keyword>
<dbReference type="EMBL" id="ATHO01000072">
    <property type="protein sequence ID" value="EQB08053.1"/>
    <property type="molecule type" value="Genomic_DNA"/>
</dbReference>
<evidence type="ECO:0000256" key="4">
    <source>
        <dbReference type="ARBA" id="ARBA00022982"/>
    </source>
</evidence>
<evidence type="ECO:0000313" key="10">
    <source>
        <dbReference type="Proteomes" id="UP000015525"/>
    </source>
</evidence>
<dbReference type="Pfam" id="PF00034">
    <property type="entry name" value="Cytochrom_C"/>
    <property type="match status" value="1"/>
</dbReference>
<dbReference type="SUPFAM" id="SSF46626">
    <property type="entry name" value="Cytochrome c"/>
    <property type="match status" value="1"/>
</dbReference>
<protein>
    <recommendedName>
        <fullName evidence="8">Cytochrome c domain-containing protein</fullName>
    </recommendedName>
</protein>
<organism evidence="9 10">
    <name type="scientific">Sphingobium quisquiliarum P25</name>
    <dbReference type="NCBI Taxonomy" id="1329909"/>
    <lineage>
        <taxon>Bacteria</taxon>
        <taxon>Pseudomonadati</taxon>
        <taxon>Pseudomonadota</taxon>
        <taxon>Alphaproteobacteria</taxon>
        <taxon>Sphingomonadales</taxon>
        <taxon>Sphingomonadaceae</taxon>
        <taxon>Sphingobium</taxon>
    </lineage>
</organism>
<dbReference type="AlphaFoldDB" id="T0H7H1"/>
<sequence>MRTTIIPALIAAAAAFVPGVADAAPATEPAPGKIIFQRRCAACHSVLGDGIGPDLRGVFGRKSGGADGFRRYSPAMQKAGVVWDAPTLKRYLAAPSKMVPGNRMLFPGMTNASEIDQLVAFLKAYR</sequence>
<evidence type="ECO:0000256" key="7">
    <source>
        <dbReference type="SAM" id="SignalP"/>
    </source>
</evidence>
<dbReference type="InterPro" id="IPR009056">
    <property type="entry name" value="Cyt_c-like_dom"/>
</dbReference>
<feature type="signal peptide" evidence="7">
    <location>
        <begin position="1"/>
        <end position="23"/>
    </location>
</feature>
<evidence type="ECO:0000313" key="9">
    <source>
        <dbReference type="EMBL" id="EQB08053.1"/>
    </source>
</evidence>
<keyword evidence="3 6" id="KW-0479">Metal-binding</keyword>
<accession>T0H7H1</accession>
<keyword evidence="4" id="KW-0249">Electron transport</keyword>
<evidence type="ECO:0000259" key="8">
    <source>
        <dbReference type="PROSITE" id="PS51007"/>
    </source>
</evidence>
<dbReference type="GO" id="GO:0046872">
    <property type="term" value="F:metal ion binding"/>
    <property type="evidence" value="ECO:0007669"/>
    <property type="project" value="UniProtKB-KW"/>
</dbReference>
<evidence type="ECO:0000256" key="5">
    <source>
        <dbReference type="ARBA" id="ARBA00023004"/>
    </source>
</evidence>
<evidence type="ECO:0000256" key="2">
    <source>
        <dbReference type="ARBA" id="ARBA00022617"/>
    </source>
</evidence>
<evidence type="ECO:0000256" key="3">
    <source>
        <dbReference type="ARBA" id="ARBA00022723"/>
    </source>
</evidence>
<evidence type="ECO:0000256" key="1">
    <source>
        <dbReference type="ARBA" id="ARBA00022448"/>
    </source>
</evidence>
<keyword evidence="2 6" id="KW-0349">Heme</keyword>
<dbReference type="PATRIC" id="fig|1329909.3.peg.1741"/>
<keyword evidence="10" id="KW-1185">Reference proteome</keyword>
<dbReference type="RefSeq" id="WP_021238071.1">
    <property type="nucleotide sequence ID" value="NZ_ATHO01000072.1"/>
</dbReference>